<gene>
    <name evidence="1" type="primary">Hypp3463</name>
    <name evidence="1" type="ORF">BLAG_LOCUS20188</name>
</gene>
<evidence type="ECO:0000313" key="2">
    <source>
        <dbReference type="Proteomes" id="UP000838412"/>
    </source>
</evidence>
<reference evidence="1" key="1">
    <citation type="submission" date="2022-01" db="EMBL/GenBank/DDBJ databases">
        <authorList>
            <person name="Braso-Vives M."/>
        </authorList>
    </citation>
    <scope>NUCLEOTIDE SEQUENCE</scope>
</reference>
<dbReference type="InterPro" id="IPR027124">
    <property type="entry name" value="Swc5/CFDP1/2"/>
</dbReference>
<sequence>MAPSASRALVHWKPVNNRLLLARLRHTHGKISVIVAYAPTNMAPDEEKDEFFSQISSLMNDISRHDIVWIIGDLNATTGLNRTSFESALGPHGSGTCKNNGLRLLEFCSNFRLRTERSFFQHKLIHSMTWFSNDGHTRKELDHILTSRRWHTSTHCRVYRSAELGNSDHRLLAMTVCLRLQRNSTNKAELLSLITRLARNSLGACGAMGSPSGSHHPRAPFGRASGEVGFRETLSAVEAKRKARLEGNLTEWRRLNDERNKLLCKDKQKWLDNLAEEAETAAHRGDQGSLYRTLNL</sequence>
<dbReference type="Proteomes" id="UP000838412">
    <property type="component" value="Chromosome 5"/>
</dbReference>
<keyword evidence="2" id="KW-1185">Reference proteome</keyword>
<dbReference type="InterPro" id="IPR036691">
    <property type="entry name" value="Endo/exonu/phosph_ase_sf"/>
</dbReference>
<dbReference type="OrthoDB" id="414666at2759"/>
<accession>A0A8K0A515</accession>
<dbReference type="PANTHER" id="PTHR23227">
    <property type="entry name" value="BUCENTAUR RELATED"/>
    <property type="match status" value="1"/>
</dbReference>
<dbReference type="AlphaFoldDB" id="A0A8K0A515"/>
<proteinExistence type="predicted"/>
<evidence type="ECO:0000313" key="1">
    <source>
        <dbReference type="EMBL" id="CAH1266637.1"/>
    </source>
</evidence>
<dbReference type="PANTHER" id="PTHR23227:SF67">
    <property type="entry name" value="CRANIOFACIAL DEVELOPMENT PROTEIN 2-LIKE"/>
    <property type="match status" value="1"/>
</dbReference>
<dbReference type="SUPFAM" id="SSF56219">
    <property type="entry name" value="DNase I-like"/>
    <property type="match status" value="1"/>
</dbReference>
<protein>
    <submittedName>
        <fullName evidence="1">Hypp3463 protein</fullName>
    </submittedName>
</protein>
<name>A0A8K0A515_BRALA</name>
<organism evidence="1 2">
    <name type="scientific">Branchiostoma lanceolatum</name>
    <name type="common">Common lancelet</name>
    <name type="synonym">Amphioxus lanceolatum</name>
    <dbReference type="NCBI Taxonomy" id="7740"/>
    <lineage>
        <taxon>Eukaryota</taxon>
        <taxon>Metazoa</taxon>
        <taxon>Chordata</taxon>
        <taxon>Cephalochordata</taxon>
        <taxon>Leptocardii</taxon>
        <taxon>Amphioxiformes</taxon>
        <taxon>Branchiostomatidae</taxon>
        <taxon>Branchiostoma</taxon>
    </lineage>
</organism>
<dbReference type="Gene3D" id="3.60.10.10">
    <property type="entry name" value="Endonuclease/exonuclease/phosphatase"/>
    <property type="match status" value="1"/>
</dbReference>
<dbReference type="EMBL" id="OV696690">
    <property type="protein sequence ID" value="CAH1266637.1"/>
    <property type="molecule type" value="Genomic_DNA"/>
</dbReference>